<dbReference type="GeneID" id="80429043"/>
<evidence type="ECO:0008006" key="4">
    <source>
        <dbReference type="Google" id="ProtNLM"/>
    </source>
</evidence>
<proteinExistence type="predicted"/>
<dbReference type="EMBL" id="CP077717">
    <property type="protein sequence ID" value="QXJ27972.1"/>
    <property type="molecule type" value="Genomic_DNA"/>
</dbReference>
<dbReference type="Proteomes" id="UP000694018">
    <property type="component" value="Chromosome"/>
</dbReference>
<organism evidence="2 3">
    <name type="scientific">Saccharolobus shibatae (strain ATCC 51178 / DSM 5389 / JCM 8931 / NBRC 15437 / B12)</name>
    <name type="common">Sulfolobus shibatae</name>
    <dbReference type="NCBI Taxonomy" id="523848"/>
    <lineage>
        <taxon>Archaea</taxon>
        <taxon>Thermoproteota</taxon>
        <taxon>Thermoprotei</taxon>
        <taxon>Sulfolobales</taxon>
        <taxon>Sulfolobaceae</taxon>
        <taxon>Saccharolobus</taxon>
    </lineage>
</organism>
<dbReference type="RefSeq" id="WP_280638396.1">
    <property type="nucleotide sequence ID" value="NZ_CP077717.1"/>
</dbReference>
<reference evidence="2" key="1">
    <citation type="journal article" date="2021" name="Environ. Microbiol.">
        <title>New insights into the diversity and evolution of the archaeal mobilome from three complete genomes of Saccharolobus shibatae.</title>
        <authorList>
            <person name="Medvedeva S."/>
            <person name="Brandt D."/>
            <person name="Cvirkaite-Krupovic V."/>
            <person name="Liu Y."/>
            <person name="Severinov K."/>
            <person name="Ishino S."/>
            <person name="Ishino Y."/>
            <person name="Prangishvili D."/>
            <person name="Kalinowski J."/>
            <person name="Krupovic M."/>
        </authorList>
    </citation>
    <scope>NUCLEOTIDE SEQUENCE</scope>
    <source>
        <strain evidence="2">B12</strain>
    </source>
</reference>
<sequence>MNKLGIAILALIFGATSFMAGFMAYNLLWDSVKIIAMLVR</sequence>
<name>A0A8F5BMF5_SACSH</name>
<keyword evidence="1" id="KW-0472">Membrane</keyword>
<dbReference type="KEGG" id="sshi:J5U23_00840"/>
<accession>A0A8F5BMF5</accession>
<feature type="transmembrane region" description="Helical" evidence="1">
    <location>
        <begin position="6"/>
        <end position="28"/>
    </location>
</feature>
<keyword evidence="1" id="KW-0812">Transmembrane</keyword>
<evidence type="ECO:0000313" key="3">
    <source>
        <dbReference type="Proteomes" id="UP000694018"/>
    </source>
</evidence>
<protein>
    <recommendedName>
        <fullName evidence="4">Quinol oxidase (SoxABC), cytochrome b subunit, C-terminal part (SoxC)</fullName>
    </recommendedName>
</protein>
<gene>
    <name evidence="2" type="ORF">J5U23_00840</name>
</gene>
<evidence type="ECO:0000256" key="1">
    <source>
        <dbReference type="SAM" id="Phobius"/>
    </source>
</evidence>
<evidence type="ECO:0000313" key="2">
    <source>
        <dbReference type="EMBL" id="QXJ27972.1"/>
    </source>
</evidence>
<keyword evidence="1" id="KW-1133">Transmembrane helix</keyword>
<dbReference type="AlphaFoldDB" id="A0A8F5BMF5"/>